<dbReference type="PANTHER" id="PTHR15615:SF108">
    <property type="entry name" value="PROTEIN CNPPD1"/>
    <property type="match status" value="1"/>
</dbReference>
<sequence length="169" mass="20375">MSKISLYKSEDDPNRILDNRLLKGISYILEEFIGEPKVLKFQNPLFDSESTPSVTLENYLIRIQRCAKCSEECFIIAIIYLERIQELNQELQFNRQNIHRFFIIAIVLAIKFHDDDIFMNEYYARVGGISLQDLNDMEKCFLTMLNFQFYVYEETYYQYLKRKKINFRK</sequence>
<keyword evidence="2" id="KW-1185">Reference proteome</keyword>
<evidence type="ECO:0000313" key="2">
    <source>
        <dbReference type="Proteomes" id="UP000689195"/>
    </source>
</evidence>
<gene>
    <name evidence="1" type="ORF">PPENT_87.1.T0420044</name>
</gene>
<dbReference type="Proteomes" id="UP000689195">
    <property type="component" value="Unassembled WGS sequence"/>
</dbReference>
<accession>A0A8S1UL21</accession>
<dbReference type="InterPro" id="IPR013922">
    <property type="entry name" value="Cyclin_PHO80-like"/>
</dbReference>
<proteinExistence type="predicted"/>
<dbReference type="GO" id="GO:0019901">
    <property type="term" value="F:protein kinase binding"/>
    <property type="evidence" value="ECO:0007669"/>
    <property type="project" value="InterPro"/>
</dbReference>
<dbReference type="AlphaFoldDB" id="A0A8S1UL21"/>
<comment type="caution">
    <text evidence="1">The sequence shown here is derived from an EMBL/GenBank/DDBJ whole genome shotgun (WGS) entry which is preliminary data.</text>
</comment>
<reference evidence="1" key="1">
    <citation type="submission" date="2021-01" db="EMBL/GenBank/DDBJ databases">
        <authorList>
            <consortium name="Genoscope - CEA"/>
            <person name="William W."/>
        </authorList>
    </citation>
    <scope>NUCLEOTIDE SEQUENCE</scope>
</reference>
<dbReference type="PANTHER" id="PTHR15615">
    <property type="match status" value="1"/>
</dbReference>
<dbReference type="OrthoDB" id="337735at2759"/>
<evidence type="ECO:0000313" key="1">
    <source>
        <dbReference type="EMBL" id="CAD8165104.1"/>
    </source>
</evidence>
<dbReference type="CDD" id="cd20558">
    <property type="entry name" value="CYCLIN_ScPCL7-like"/>
    <property type="match status" value="1"/>
</dbReference>
<name>A0A8S1UL21_9CILI</name>
<protein>
    <recommendedName>
        <fullName evidence="3">Cyclin</fullName>
    </recommendedName>
</protein>
<dbReference type="EMBL" id="CAJJDO010000042">
    <property type="protein sequence ID" value="CAD8165104.1"/>
    <property type="molecule type" value="Genomic_DNA"/>
</dbReference>
<evidence type="ECO:0008006" key="3">
    <source>
        <dbReference type="Google" id="ProtNLM"/>
    </source>
</evidence>
<organism evidence="1 2">
    <name type="scientific">Paramecium pentaurelia</name>
    <dbReference type="NCBI Taxonomy" id="43138"/>
    <lineage>
        <taxon>Eukaryota</taxon>
        <taxon>Sar</taxon>
        <taxon>Alveolata</taxon>
        <taxon>Ciliophora</taxon>
        <taxon>Intramacronucleata</taxon>
        <taxon>Oligohymenophorea</taxon>
        <taxon>Peniculida</taxon>
        <taxon>Parameciidae</taxon>
        <taxon>Paramecium</taxon>
    </lineage>
</organism>
<dbReference type="Pfam" id="PF08613">
    <property type="entry name" value="Cyclin"/>
    <property type="match status" value="1"/>
</dbReference>